<reference evidence="1" key="2">
    <citation type="submission" date="2021-09" db="EMBL/GenBank/DDBJ databases">
        <authorList>
            <person name="Jia N."/>
            <person name="Wang J."/>
            <person name="Shi W."/>
            <person name="Du L."/>
            <person name="Sun Y."/>
            <person name="Zhan W."/>
            <person name="Jiang J."/>
            <person name="Wang Q."/>
            <person name="Zhang B."/>
            <person name="Ji P."/>
            <person name="Sakyi L.B."/>
            <person name="Cui X."/>
            <person name="Yuan T."/>
            <person name="Jiang B."/>
            <person name="Yang W."/>
            <person name="Lam T.T.-Y."/>
            <person name="Chang Q."/>
            <person name="Ding S."/>
            <person name="Wang X."/>
            <person name="Zhu J."/>
            <person name="Ruan X."/>
            <person name="Zhao L."/>
            <person name="Wei J."/>
            <person name="Que T."/>
            <person name="Du C."/>
            <person name="Cheng J."/>
            <person name="Dai P."/>
            <person name="Han X."/>
            <person name="Huang E."/>
            <person name="Gao Y."/>
            <person name="Liu J."/>
            <person name="Shao H."/>
            <person name="Ye R."/>
            <person name="Li L."/>
            <person name="Wei W."/>
            <person name="Wang X."/>
            <person name="Wang C."/>
            <person name="Huo Q."/>
            <person name="Li W."/>
            <person name="Guo W."/>
            <person name="Chen H."/>
            <person name="Chen S."/>
            <person name="Zhou L."/>
            <person name="Zhou L."/>
            <person name="Ni X."/>
            <person name="Tian J."/>
            <person name="Zhou Y."/>
            <person name="Sheng Y."/>
            <person name="Liu T."/>
            <person name="Pan Y."/>
            <person name="Xia L."/>
            <person name="Li J."/>
            <person name="Zhao F."/>
            <person name="Cao W."/>
        </authorList>
    </citation>
    <scope>NUCLEOTIDE SEQUENCE</scope>
    <source>
        <strain evidence="1">Rmic-2018</strain>
        <tissue evidence="1">Larvae</tissue>
    </source>
</reference>
<dbReference type="Proteomes" id="UP000821866">
    <property type="component" value="Unassembled WGS sequence"/>
</dbReference>
<evidence type="ECO:0000313" key="1">
    <source>
        <dbReference type="EMBL" id="KAH7994259.1"/>
    </source>
</evidence>
<protein>
    <recommendedName>
        <fullName evidence="3">ABC transporter domain-containing protein</fullName>
    </recommendedName>
</protein>
<comment type="caution">
    <text evidence="1">The sequence shown here is derived from an EMBL/GenBank/DDBJ whole genome shotgun (WGS) entry which is preliminary data.</text>
</comment>
<dbReference type="VEuPathDB" id="VectorBase:LOC119182198"/>
<dbReference type="Gene3D" id="3.40.50.300">
    <property type="entry name" value="P-loop containing nucleotide triphosphate hydrolases"/>
    <property type="match status" value="2"/>
</dbReference>
<dbReference type="SUPFAM" id="SSF52540">
    <property type="entry name" value="P-loop containing nucleoside triphosphate hydrolases"/>
    <property type="match status" value="2"/>
</dbReference>
<evidence type="ECO:0008006" key="3">
    <source>
        <dbReference type="Google" id="ProtNLM"/>
    </source>
</evidence>
<dbReference type="GO" id="GO:0016020">
    <property type="term" value="C:membrane"/>
    <property type="evidence" value="ECO:0007669"/>
    <property type="project" value="InterPro"/>
</dbReference>
<dbReference type="VEuPathDB" id="VectorBase:LOC119186674"/>
<dbReference type="GO" id="GO:0140359">
    <property type="term" value="F:ABC-type transporter activity"/>
    <property type="evidence" value="ECO:0007669"/>
    <property type="project" value="InterPro"/>
</dbReference>
<dbReference type="GO" id="GO:0005319">
    <property type="term" value="F:lipid transporter activity"/>
    <property type="evidence" value="ECO:0007669"/>
    <property type="project" value="TreeGrafter"/>
</dbReference>
<keyword evidence="2" id="KW-1185">Reference proteome</keyword>
<gene>
    <name evidence="1" type="ORF">HPB51_026442</name>
</gene>
<reference evidence="1" key="1">
    <citation type="journal article" date="2020" name="Cell">
        <title>Large-Scale Comparative Analyses of Tick Genomes Elucidate Their Genetic Diversity and Vector Capacities.</title>
        <authorList>
            <consortium name="Tick Genome and Microbiome Consortium (TIGMIC)"/>
            <person name="Jia N."/>
            <person name="Wang J."/>
            <person name="Shi W."/>
            <person name="Du L."/>
            <person name="Sun Y."/>
            <person name="Zhan W."/>
            <person name="Jiang J.F."/>
            <person name="Wang Q."/>
            <person name="Zhang B."/>
            <person name="Ji P."/>
            <person name="Bell-Sakyi L."/>
            <person name="Cui X.M."/>
            <person name="Yuan T.T."/>
            <person name="Jiang B.G."/>
            <person name="Yang W.F."/>
            <person name="Lam T.T."/>
            <person name="Chang Q.C."/>
            <person name="Ding S.J."/>
            <person name="Wang X.J."/>
            <person name="Zhu J.G."/>
            <person name="Ruan X.D."/>
            <person name="Zhao L."/>
            <person name="Wei J.T."/>
            <person name="Ye R.Z."/>
            <person name="Que T.C."/>
            <person name="Du C.H."/>
            <person name="Zhou Y.H."/>
            <person name="Cheng J.X."/>
            <person name="Dai P.F."/>
            <person name="Guo W.B."/>
            <person name="Han X.H."/>
            <person name="Huang E.J."/>
            <person name="Li L.F."/>
            <person name="Wei W."/>
            <person name="Gao Y.C."/>
            <person name="Liu J.Z."/>
            <person name="Shao H.Z."/>
            <person name="Wang X."/>
            <person name="Wang C.C."/>
            <person name="Yang T.C."/>
            <person name="Huo Q.B."/>
            <person name="Li W."/>
            <person name="Chen H.Y."/>
            <person name="Chen S.E."/>
            <person name="Zhou L.G."/>
            <person name="Ni X.B."/>
            <person name="Tian J.H."/>
            <person name="Sheng Y."/>
            <person name="Liu T."/>
            <person name="Pan Y.S."/>
            <person name="Xia L.Y."/>
            <person name="Li J."/>
            <person name="Zhao F."/>
            <person name="Cao W.C."/>
        </authorList>
    </citation>
    <scope>NUCLEOTIDE SEQUENCE</scope>
    <source>
        <strain evidence="1">Rmic-2018</strain>
    </source>
</reference>
<dbReference type="AlphaFoldDB" id="A0A9J6D336"/>
<organism evidence="1 2">
    <name type="scientific">Rhipicephalus microplus</name>
    <name type="common">Cattle tick</name>
    <name type="synonym">Boophilus microplus</name>
    <dbReference type="NCBI Taxonomy" id="6941"/>
    <lineage>
        <taxon>Eukaryota</taxon>
        <taxon>Metazoa</taxon>
        <taxon>Ecdysozoa</taxon>
        <taxon>Arthropoda</taxon>
        <taxon>Chelicerata</taxon>
        <taxon>Arachnida</taxon>
        <taxon>Acari</taxon>
        <taxon>Parasitiformes</taxon>
        <taxon>Ixodida</taxon>
        <taxon>Ixodoidea</taxon>
        <taxon>Ixodidae</taxon>
        <taxon>Rhipicephalinae</taxon>
        <taxon>Rhipicephalus</taxon>
        <taxon>Boophilus</taxon>
    </lineage>
</organism>
<name>A0A9J6D336_RHIMP</name>
<dbReference type="PANTHER" id="PTHR19229:SF250">
    <property type="entry name" value="ABC TRANSPORTER DOMAIN-CONTAINING PROTEIN-RELATED"/>
    <property type="match status" value="1"/>
</dbReference>
<dbReference type="PANTHER" id="PTHR19229">
    <property type="entry name" value="ATP-BINDING CASSETTE TRANSPORTER SUBFAMILY A ABCA"/>
    <property type="match status" value="1"/>
</dbReference>
<sequence>MVADHHRSVPCCRCRLGETVYVRKRESSEAETLLLSSHDMEEADAIADQIVIMAAGVVVCTGSTTFLKKACGVGYKVTFTKVPQVFKLHDAMAVVQRTIPHAVVDDDKKEEVCIALGTMENENFPRMFRMLEGSMKRLGISSIGVSVASMKDVYLKINMDWAPGGKGREDPVDALATWLRPQQSLLKTLKNQEETLDVPIKLGTHFPDSTVVLGEAPATNLSKALRVLIESESCTVHATGNVTKELHEIIEDDFAAYILTYPMAVAFQSNTIRMMPNPTSAITSPIIINLVHTAWLRVLAAQPTLQNNITVTYLVAVPFEPLLALFIERVVGWLYWAEYSSASGSAVGSVFLWFYIGGIGPNCDEGLLQFSTDGVGFELAFLLAEGLLFLAYMIFKTSGYLSAGDPSPGDEAATDEDVAEEAKKVEAAVQKGDYVSNSILNAYEYLYLVGRLRGIADSDLKPMVDSVIAVVDLTEHASKQCGVYRFPFIFLDEPYAGVDVVSRNKIFRAIAEIKKRSKSTFVLTSHNMDECEFSCDRITIMVEGHMMCLGTLQHLREKFGKGFRLEFLLKHTAAADAPMLNAAVQQLFRGIELKQCHQLMQIPAVVAAGIDGARDSCFSLVTDIAAKATMPALRLHD</sequence>
<accession>A0A9J6D336</accession>
<dbReference type="InterPro" id="IPR027417">
    <property type="entry name" value="P-loop_NTPase"/>
</dbReference>
<dbReference type="EMBL" id="JABSTU010000377">
    <property type="protein sequence ID" value="KAH7994259.1"/>
    <property type="molecule type" value="Genomic_DNA"/>
</dbReference>
<proteinExistence type="predicted"/>
<evidence type="ECO:0000313" key="2">
    <source>
        <dbReference type="Proteomes" id="UP000821866"/>
    </source>
</evidence>
<dbReference type="InterPro" id="IPR026082">
    <property type="entry name" value="ABCA"/>
</dbReference>